<proteinExistence type="predicted"/>
<evidence type="ECO:0000256" key="4">
    <source>
        <dbReference type="ARBA" id="ARBA00023163"/>
    </source>
</evidence>
<dbReference type="EMBL" id="KZ819635">
    <property type="protein sequence ID" value="PWN91346.1"/>
    <property type="molecule type" value="Genomic_DNA"/>
</dbReference>
<feature type="region of interest" description="Disordered" evidence="6">
    <location>
        <begin position="775"/>
        <end position="866"/>
    </location>
</feature>
<dbReference type="Pfam" id="PF08598">
    <property type="entry name" value="Sds3"/>
    <property type="match status" value="1"/>
</dbReference>
<feature type="compositionally biased region" description="Pro residues" evidence="6">
    <location>
        <begin position="795"/>
        <end position="807"/>
    </location>
</feature>
<feature type="compositionally biased region" description="Basic residues" evidence="6">
    <location>
        <begin position="335"/>
        <end position="348"/>
    </location>
</feature>
<feature type="compositionally biased region" description="Acidic residues" evidence="6">
    <location>
        <begin position="179"/>
        <end position="204"/>
    </location>
</feature>
<dbReference type="PANTHER" id="PTHR21964">
    <property type="entry name" value="BREAST CANCER METASTASIS-SUPPRESSOR 1"/>
    <property type="match status" value="1"/>
</dbReference>
<keyword evidence="5" id="KW-0539">Nucleus</keyword>
<dbReference type="AlphaFoldDB" id="A0A316YQP9"/>
<feature type="region of interest" description="Disordered" evidence="6">
    <location>
        <begin position="1"/>
        <end position="300"/>
    </location>
</feature>
<feature type="compositionally biased region" description="Polar residues" evidence="6">
    <location>
        <begin position="162"/>
        <end position="176"/>
    </location>
</feature>
<feature type="region of interest" description="Disordered" evidence="6">
    <location>
        <begin position="320"/>
        <end position="517"/>
    </location>
</feature>
<name>A0A316YQP9_9BASI</name>
<feature type="compositionally biased region" description="Low complexity" evidence="6">
    <location>
        <begin position="7"/>
        <end position="32"/>
    </location>
</feature>
<dbReference type="Gene3D" id="1.20.5.1500">
    <property type="match status" value="1"/>
</dbReference>
<gene>
    <name evidence="7" type="ORF">FA10DRAFT_278188</name>
</gene>
<keyword evidence="8" id="KW-1185">Reference proteome</keyword>
<feature type="compositionally biased region" description="Low complexity" evidence="6">
    <location>
        <begin position="422"/>
        <end position="431"/>
    </location>
</feature>
<reference evidence="7 8" key="1">
    <citation type="journal article" date="2018" name="Mol. Biol. Evol.">
        <title>Broad Genomic Sampling Reveals a Smut Pathogenic Ancestry of the Fungal Clade Ustilaginomycotina.</title>
        <authorList>
            <person name="Kijpornyongpan T."/>
            <person name="Mondo S.J."/>
            <person name="Barry K."/>
            <person name="Sandor L."/>
            <person name="Lee J."/>
            <person name="Lipzen A."/>
            <person name="Pangilinan J."/>
            <person name="LaButti K."/>
            <person name="Hainaut M."/>
            <person name="Henrissat B."/>
            <person name="Grigoriev I.V."/>
            <person name="Spatafora J.W."/>
            <person name="Aime M.C."/>
        </authorList>
    </citation>
    <scope>NUCLEOTIDE SEQUENCE [LARGE SCALE GENOMIC DNA]</scope>
    <source>
        <strain evidence="7 8">MCA 4198</strain>
    </source>
</reference>
<feature type="compositionally biased region" description="Low complexity" evidence="6">
    <location>
        <begin position="217"/>
        <end position="232"/>
    </location>
</feature>
<dbReference type="OrthoDB" id="20886at2759"/>
<feature type="compositionally biased region" description="Acidic residues" evidence="6">
    <location>
        <begin position="62"/>
        <end position="74"/>
    </location>
</feature>
<feature type="compositionally biased region" description="Acidic residues" evidence="6">
    <location>
        <begin position="151"/>
        <end position="160"/>
    </location>
</feature>
<dbReference type="SMART" id="SM01401">
    <property type="entry name" value="Sds3"/>
    <property type="match status" value="1"/>
</dbReference>
<feature type="compositionally biased region" description="Acidic residues" evidence="6">
    <location>
        <begin position="367"/>
        <end position="412"/>
    </location>
</feature>
<protein>
    <recommendedName>
        <fullName evidence="9">Sds3-like-domain-containing protein</fullName>
    </recommendedName>
</protein>
<keyword evidence="2" id="KW-0678">Repressor</keyword>
<feature type="compositionally biased region" description="Basic and acidic residues" evidence="6">
    <location>
        <begin position="507"/>
        <end position="517"/>
    </location>
</feature>
<dbReference type="GO" id="GO:0005654">
    <property type="term" value="C:nucleoplasm"/>
    <property type="evidence" value="ECO:0007669"/>
    <property type="project" value="UniProtKB-ARBA"/>
</dbReference>
<evidence type="ECO:0000313" key="8">
    <source>
        <dbReference type="Proteomes" id="UP000245768"/>
    </source>
</evidence>
<feature type="compositionally biased region" description="Basic and acidic residues" evidence="6">
    <location>
        <begin position="785"/>
        <end position="794"/>
    </location>
</feature>
<dbReference type="InParanoid" id="A0A316YQP9"/>
<feature type="compositionally biased region" description="Acidic residues" evidence="6">
    <location>
        <begin position="249"/>
        <end position="275"/>
    </location>
</feature>
<feature type="compositionally biased region" description="Basic and acidic residues" evidence="6">
    <location>
        <begin position="472"/>
        <end position="484"/>
    </location>
</feature>
<evidence type="ECO:0000256" key="6">
    <source>
        <dbReference type="SAM" id="MobiDB-lite"/>
    </source>
</evidence>
<dbReference type="InterPro" id="IPR013907">
    <property type="entry name" value="Sds3"/>
</dbReference>
<organism evidence="7 8">
    <name type="scientific">Acaromyces ingoldii</name>
    <dbReference type="NCBI Taxonomy" id="215250"/>
    <lineage>
        <taxon>Eukaryota</taxon>
        <taxon>Fungi</taxon>
        <taxon>Dikarya</taxon>
        <taxon>Basidiomycota</taxon>
        <taxon>Ustilaginomycotina</taxon>
        <taxon>Exobasidiomycetes</taxon>
        <taxon>Exobasidiales</taxon>
        <taxon>Cryptobasidiaceae</taxon>
        <taxon>Acaromyces</taxon>
    </lineage>
</organism>
<evidence type="ECO:0000256" key="5">
    <source>
        <dbReference type="ARBA" id="ARBA00023242"/>
    </source>
</evidence>
<dbReference type="GO" id="GO:0010468">
    <property type="term" value="P:regulation of gene expression"/>
    <property type="evidence" value="ECO:0007669"/>
    <property type="project" value="UniProtKB-ARBA"/>
</dbReference>
<dbReference type="Proteomes" id="UP000245768">
    <property type="component" value="Unassembled WGS sequence"/>
</dbReference>
<accession>A0A316YQP9</accession>
<evidence type="ECO:0008006" key="9">
    <source>
        <dbReference type="Google" id="ProtNLM"/>
    </source>
</evidence>
<dbReference type="STRING" id="215250.A0A316YQP9"/>
<sequence>MPPKSGSASTSTSTSKSTIATAAAAAAASTAAPQQADSLLAKEEGGDRDDEAGSAADTEPLSFEEDEGMADIDSVEAGAEALQDGLEQEQAGAQREGVEQEQADENEDARMDEGEDDDEDADGEADADEGEDGQERKQQVKGQAGGSGFSDDSDLSDEPFEVQQQVSNADPVSNPNGADADEDEEDEDEDEDEEEDEEENDDEYQEGRATRPNRKVSATASNSRTSARLSASPSKRNTKGGARRGGAGEVEEEEEDDEEDEDDEDGEGDLADEDEAAKGLAALTGGVATQEQEEQDAQSGLDGLVALAAVGAGQAVEQALADEDTDTDSIAGSVRRVKGKKGGKRSKGSSRLQQVVAASPLQPSSEQGEDEEEDEDEDGDGDDEGDAAESEDEEEDEEEDEDEEDDEDEDATEASPTKGTEMSALAQLSSAAKRKAAKRGGLGGGMLAGAPAITIEGVDGSAAPSAATSREPSPKEEEERRDEEVKVDEDEDAGTKEPGTPAQDVEDVGHDEEPATDEAALKRQEAMEALTKIEIGFAVLRDKLYVERMEEVSKESEMIYKGTHPDLIHLTNLIELRRERRLKLVELWFEEQQKQYARVASSEEAAAWSHWRHDAAELRRQQMNDFSRKRRKLDREKRSLDAPRPARQHQMFETELVPLPDLALRQAQAKSRGKRRVQGPDATDDMDNYVAFPDLRGLDDHEAWTDMERMGIALQGDARMSGLPPGYYRPEELADPYAVYGHEVGPGAGPSGYISAYGGGGGVGPYTSGAVPRDARYNDGYNADPYDRAYDAHRPPAPQPPPLPPPQQGIYAVDQYGRPISPGPSYEAHHPAPLAAPQHPSRSARSHAYPSADHQPRSQQQPHHYDKQPYGATFITICDSVTGSNDPSSRGSRNESIREWLIFGLCKPKL</sequence>
<keyword evidence="3" id="KW-0805">Transcription regulation</keyword>
<dbReference type="RefSeq" id="XP_025378544.1">
    <property type="nucleotide sequence ID" value="XM_025523435.1"/>
</dbReference>
<comment type="subcellular location">
    <subcellularLocation>
        <location evidence="1">Nucleus</location>
    </subcellularLocation>
</comment>
<evidence type="ECO:0000256" key="3">
    <source>
        <dbReference type="ARBA" id="ARBA00023015"/>
    </source>
</evidence>
<evidence type="ECO:0000256" key="2">
    <source>
        <dbReference type="ARBA" id="ARBA00022491"/>
    </source>
</evidence>
<keyword evidence="4" id="KW-0804">Transcription</keyword>
<evidence type="ECO:0000313" key="7">
    <source>
        <dbReference type="EMBL" id="PWN91346.1"/>
    </source>
</evidence>
<dbReference type="GeneID" id="37045351"/>
<evidence type="ECO:0000256" key="1">
    <source>
        <dbReference type="ARBA" id="ARBA00004123"/>
    </source>
</evidence>
<feature type="compositionally biased region" description="Low complexity" evidence="6">
    <location>
        <begin position="831"/>
        <end position="840"/>
    </location>
</feature>
<feature type="region of interest" description="Disordered" evidence="6">
    <location>
        <begin position="622"/>
        <end position="653"/>
    </location>
</feature>
<feature type="compositionally biased region" description="Acidic residues" evidence="6">
    <location>
        <begin position="113"/>
        <end position="132"/>
    </location>
</feature>